<reference evidence="3 5" key="1">
    <citation type="journal article" date="2008" name="Science">
        <title>The Physcomitrella genome reveals evolutionary insights into the conquest of land by plants.</title>
        <authorList>
            <person name="Rensing S."/>
            <person name="Lang D."/>
            <person name="Zimmer A."/>
            <person name="Terry A."/>
            <person name="Salamov A."/>
            <person name="Shapiro H."/>
            <person name="Nishiyama T."/>
            <person name="Perroud P.-F."/>
            <person name="Lindquist E."/>
            <person name="Kamisugi Y."/>
            <person name="Tanahashi T."/>
            <person name="Sakakibara K."/>
            <person name="Fujita T."/>
            <person name="Oishi K."/>
            <person name="Shin-I T."/>
            <person name="Kuroki Y."/>
            <person name="Toyoda A."/>
            <person name="Suzuki Y."/>
            <person name="Hashimoto A."/>
            <person name="Yamaguchi K."/>
            <person name="Sugano A."/>
            <person name="Kohara Y."/>
            <person name="Fujiyama A."/>
            <person name="Anterola A."/>
            <person name="Aoki S."/>
            <person name="Ashton N."/>
            <person name="Barbazuk W.B."/>
            <person name="Barker E."/>
            <person name="Bennetzen J."/>
            <person name="Bezanilla M."/>
            <person name="Blankenship R."/>
            <person name="Cho S.H."/>
            <person name="Dutcher S."/>
            <person name="Estelle M."/>
            <person name="Fawcett J.A."/>
            <person name="Gundlach H."/>
            <person name="Hanada K."/>
            <person name="Heyl A."/>
            <person name="Hicks K.A."/>
            <person name="Hugh J."/>
            <person name="Lohr M."/>
            <person name="Mayer K."/>
            <person name="Melkozernov A."/>
            <person name="Murata T."/>
            <person name="Nelson D."/>
            <person name="Pils B."/>
            <person name="Prigge M."/>
            <person name="Reiss B."/>
            <person name="Renner T."/>
            <person name="Rombauts S."/>
            <person name="Rushton P."/>
            <person name="Sanderfoot A."/>
            <person name="Schween G."/>
            <person name="Shiu S.-H."/>
            <person name="Stueber K."/>
            <person name="Theodoulou F.L."/>
            <person name="Tu H."/>
            <person name="Van de Peer Y."/>
            <person name="Verrier P.J."/>
            <person name="Waters E."/>
            <person name="Wood A."/>
            <person name="Yang L."/>
            <person name="Cove D."/>
            <person name="Cuming A."/>
            <person name="Hasebe M."/>
            <person name="Lucas S."/>
            <person name="Mishler D.B."/>
            <person name="Reski R."/>
            <person name="Grigoriev I."/>
            <person name="Quatrano R.S."/>
            <person name="Boore J.L."/>
        </authorList>
    </citation>
    <scope>NUCLEOTIDE SEQUENCE [LARGE SCALE GENOMIC DNA]</scope>
    <source>
        <strain evidence="4 5">cv. Gransden 2004</strain>
    </source>
</reference>
<dbReference type="Proteomes" id="UP000006727">
    <property type="component" value="Chromosome 19"/>
</dbReference>
<dbReference type="OrthoDB" id="1516808at2759"/>
<dbReference type="InterPro" id="IPR057939">
    <property type="entry name" value="TRF2_HOY1_PH"/>
</dbReference>
<dbReference type="Gramene" id="Pp3c19_16670V3.1">
    <property type="protein sequence ID" value="Pp3c19_16670V3.1"/>
    <property type="gene ID" value="Pp3c19_16670"/>
</dbReference>
<dbReference type="PANTHER" id="PTHR33494:SF1">
    <property type="entry name" value="C2H2-TYPE DOMAIN-CONTAINING PROTEIN-RELATED"/>
    <property type="match status" value="1"/>
</dbReference>
<evidence type="ECO:0000256" key="1">
    <source>
        <dbReference type="SAM" id="MobiDB-lite"/>
    </source>
</evidence>
<feature type="region of interest" description="Disordered" evidence="1">
    <location>
        <begin position="402"/>
        <end position="472"/>
    </location>
</feature>
<dbReference type="RefSeq" id="XP_024403914.1">
    <property type="nucleotide sequence ID" value="XM_024548146.2"/>
</dbReference>
<dbReference type="FunCoup" id="A0A2K1IYP9">
    <property type="interactions" value="1433"/>
</dbReference>
<feature type="compositionally biased region" description="Polar residues" evidence="1">
    <location>
        <begin position="439"/>
        <end position="450"/>
    </location>
</feature>
<dbReference type="KEGG" id="ppp:112296048"/>
<feature type="region of interest" description="Disordered" evidence="1">
    <location>
        <begin position="60"/>
        <end position="87"/>
    </location>
</feature>
<keyword evidence="5" id="KW-1185">Reference proteome</keyword>
<dbReference type="STRING" id="3218.A0A2K1IYP9"/>
<sequence length="658" mass="70741">MVAYVAPIAHTKSEHSGSTVAGGGFTISQEWPTYSAGMTINDSGNRSEGARAAQVSPVTLPPVPTLTLPPSLTLPKSEPQLHRKTEGDVADYDLYMHGRKRSKLHDSGSSPVLQSSGRFSSVTLEHVNGGGSPHPVRNPQSPVLRKSSSMLPPMPISVSQASCNPLEEPSPLGLTLKKTPSLLDLISLQLQNSANAQAAESENSAQGFGKPRIGKCLAPTGSNNQDKLKASNFPASTLKIGTWERASRYEGDLVAKCYYAKRKLVWEVLDSGLKSKIEIQWSDISAMKATCPDNLPGSLEIEVSRPPLFFKETNPQPRKHTLWQATTDFTGGQASICKVHYLQFPEGVLNRHYEKLVQCDPRLKALVDGTLSGSAPRYDSSESGVEGQSVLQRTKSRNALGHVYDGFSNRPDSPLSPYSHLQGRTGCPAVAPELESDVLNRSNETSSPSSVMEVRRREEGGDSDSGEYYGDLGSYSPYPVDSAYSSPMGYDLPELKPPMNIYSGSGGVSAANRQILDEIAQVLLGDSSASLSNEQAILLAARMGSMQAVIARDFQAGPPSQPVFDGFSVLSGNSGYYNMNTGRSIGTDNGQADNNFDSNSRLSKCTSMLEPSFNSVGQCLNKNPCTGELLMNLPRVASLPQLFESVSQGPLSRFMGIQ</sequence>
<feature type="domain" description="TRF2/HOY1 PH-like" evidence="2">
    <location>
        <begin position="232"/>
        <end position="350"/>
    </location>
</feature>
<dbReference type="Gramene" id="Pp3c19_16670V3.2">
    <property type="protein sequence ID" value="Pp3c19_16670V3.2"/>
    <property type="gene ID" value="Pp3c19_16670"/>
</dbReference>
<dbReference type="EnsemblPlants" id="Pp3c19_16670V3.2">
    <property type="protein sequence ID" value="Pp3c19_16670V3.2"/>
    <property type="gene ID" value="Pp3c19_16670"/>
</dbReference>
<evidence type="ECO:0000313" key="5">
    <source>
        <dbReference type="Proteomes" id="UP000006727"/>
    </source>
</evidence>
<dbReference type="EMBL" id="ABEU02000019">
    <property type="protein sequence ID" value="PNR34402.1"/>
    <property type="molecule type" value="Genomic_DNA"/>
</dbReference>
<organism evidence="3">
    <name type="scientific">Physcomitrium patens</name>
    <name type="common">Spreading-leaved earth moss</name>
    <name type="synonym">Physcomitrella patens</name>
    <dbReference type="NCBI Taxonomy" id="3218"/>
    <lineage>
        <taxon>Eukaryota</taxon>
        <taxon>Viridiplantae</taxon>
        <taxon>Streptophyta</taxon>
        <taxon>Embryophyta</taxon>
        <taxon>Bryophyta</taxon>
        <taxon>Bryophytina</taxon>
        <taxon>Bryopsida</taxon>
        <taxon>Funariidae</taxon>
        <taxon>Funariales</taxon>
        <taxon>Funariaceae</taxon>
        <taxon>Physcomitrium</taxon>
    </lineage>
</organism>
<dbReference type="GeneID" id="112296048"/>
<evidence type="ECO:0000259" key="2">
    <source>
        <dbReference type="Pfam" id="PF24818"/>
    </source>
</evidence>
<dbReference type="AlphaFoldDB" id="A0A2K1IYP9"/>
<feature type="compositionally biased region" description="Low complexity" evidence="1">
    <location>
        <begin position="197"/>
        <end position="206"/>
    </location>
</feature>
<feature type="compositionally biased region" description="Low complexity" evidence="1">
    <location>
        <begin position="65"/>
        <end position="75"/>
    </location>
</feature>
<feature type="region of interest" description="Disordered" evidence="1">
    <location>
        <begin position="197"/>
        <end position="227"/>
    </location>
</feature>
<dbReference type="PaxDb" id="3218-PP1S20_41V6.1"/>
<dbReference type="Pfam" id="PF24818">
    <property type="entry name" value="PH_TRF2_HOY1"/>
    <property type="match status" value="1"/>
</dbReference>
<accession>A0A2K1IYP9</accession>
<name>A0A2K1IYP9_PHYPA</name>
<dbReference type="OMA" id="FTISQEW"/>
<feature type="region of interest" description="Disordered" evidence="1">
    <location>
        <begin position="373"/>
        <end position="392"/>
    </location>
</feature>
<evidence type="ECO:0000313" key="4">
    <source>
        <dbReference type="EnsemblPlants" id="Pp3c19_16670V3.1"/>
    </source>
</evidence>
<dbReference type="PANTHER" id="PTHR33494">
    <property type="entry name" value="OS02G0793800 PROTEIN"/>
    <property type="match status" value="1"/>
</dbReference>
<protein>
    <recommendedName>
        <fullName evidence="2">TRF2/HOY1 PH-like domain-containing protein</fullName>
    </recommendedName>
</protein>
<proteinExistence type="predicted"/>
<reference evidence="4" key="3">
    <citation type="submission" date="2020-12" db="UniProtKB">
        <authorList>
            <consortium name="EnsemblPlants"/>
        </authorList>
    </citation>
    <scope>IDENTIFICATION</scope>
</reference>
<gene>
    <name evidence="4" type="primary">LOC112296048</name>
    <name evidence="3" type="ORF">PHYPA_024219</name>
</gene>
<reference evidence="3 5" key="2">
    <citation type="journal article" date="2018" name="Plant J.">
        <title>The Physcomitrella patens chromosome-scale assembly reveals moss genome structure and evolution.</title>
        <authorList>
            <person name="Lang D."/>
            <person name="Ullrich K.K."/>
            <person name="Murat F."/>
            <person name="Fuchs J."/>
            <person name="Jenkins J."/>
            <person name="Haas F.B."/>
            <person name="Piednoel M."/>
            <person name="Gundlach H."/>
            <person name="Van Bel M."/>
            <person name="Meyberg R."/>
            <person name="Vives C."/>
            <person name="Morata J."/>
            <person name="Symeonidi A."/>
            <person name="Hiss M."/>
            <person name="Muchero W."/>
            <person name="Kamisugi Y."/>
            <person name="Saleh O."/>
            <person name="Blanc G."/>
            <person name="Decker E.L."/>
            <person name="van Gessel N."/>
            <person name="Grimwood J."/>
            <person name="Hayes R.D."/>
            <person name="Graham S.W."/>
            <person name="Gunter L.E."/>
            <person name="McDaniel S.F."/>
            <person name="Hoernstein S.N.W."/>
            <person name="Larsson A."/>
            <person name="Li F.W."/>
            <person name="Perroud P.F."/>
            <person name="Phillips J."/>
            <person name="Ranjan P."/>
            <person name="Rokshar D.S."/>
            <person name="Rothfels C.J."/>
            <person name="Schneider L."/>
            <person name="Shu S."/>
            <person name="Stevenson D.W."/>
            <person name="Thummler F."/>
            <person name="Tillich M."/>
            <person name="Villarreal Aguilar J.C."/>
            <person name="Widiez T."/>
            <person name="Wong G.K."/>
            <person name="Wymore A."/>
            <person name="Zhang Y."/>
            <person name="Zimmer A.D."/>
            <person name="Quatrano R.S."/>
            <person name="Mayer K.F.X."/>
            <person name="Goodstein D."/>
            <person name="Casacuberta J.M."/>
            <person name="Vandepoele K."/>
            <person name="Reski R."/>
            <person name="Cuming A.C."/>
            <person name="Tuskan G.A."/>
            <person name="Maumus F."/>
            <person name="Salse J."/>
            <person name="Schmutz J."/>
            <person name="Rensing S.A."/>
        </authorList>
    </citation>
    <scope>NUCLEOTIDE SEQUENCE [LARGE SCALE GENOMIC DNA]</scope>
    <source>
        <strain evidence="4 5">cv. Gransden 2004</strain>
    </source>
</reference>
<dbReference type="EnsemblPlants" id="Pp3c19_16670V3.1">
    <property type="protein sequence ID" value="Pp3c19_16670V3.1"/>
    <property type="gene ID" value="Pp3c19_16670"/>
</dbReference>
<evidence type="ECO:0000313" key="3">
    <source>
        <dbReference type="EMBL" id="PNR34402.1"/>
    </source>
</evidence>